<sequence>MKPSDLFNDFQSKVSEALRNSPAKDIEKNVRSMMTQGFSKLDLVTREEFDVQSQVLARTRARLEELEARVLALESRASGGSDTPVTG</sequence>
<reference evidence="2 3" key="1">
    <citation type="submission" date="2023-03" db="EMBL/GenBank/DDBJ databases">
        <title>Draft assemblies of triclosan tolerant bacteria isolated from returned activated sludge.</title>
        <authorList>
            <person name="Van Hamelsveld S."/>
        </authorList>
    </citation>
    <scope>NUCLEOTIDE SEQUENCE [LARGE SCALE GENOMIC DNA]</scope>
    <source>
        <strain evidence="2 3">GW210010_S58</strain>
    </source>
</reference>
<organism evidence="2 3">
    <name type="scientific">Cupriavidus basilensis</name>
    <dbReference type="NCBI Taxonomy" id="68895"/>
    <lineage>
        <taxon>Bacteria</taxon>
        <taxon>Pseudomonadati</taxon>
        <taxon>Pseudomonadota</taxon>
        <taxon>Betaproteobacteria</taxon>
        <taxon>Burkholderiales</taxon>
        <taxon>Burkholderiaceae</taxon>
        <taxon>Cupriavidus</taxon>
    </lineage>
</organism>
<protein>
    <recommendedName>
        <fullName evidence="1">Ubiquinone biosynthesis accessory factor UbiK</fullName>
    </recommendedName>
</protein>
<dbReference type="EMBL" id="JARJLM010000403">
    <property type="protein sequence ID" value="MDF3836021.1"/>
    <property type="molecule type" value="Genomic_DNA"/>
</dbReference>
<comment type="pathway">
    <text evidence="1">Cofactor biosynthesis; ubiquinone biosynthesis.</text>
</comment>
<proteinExistence type="inferred from homology"/>
<comment type="function">
    <text evidence="1">Required for efficient ubiquinone (coenzyme Q) biosynthesis. UbiK is probably an accessory factor of Ubi enzymes and facilitates ubiquinone biosynthesis by acting as an assembly factor, a targeting factor, or both.</text>
</comment>
<comment type="caution">
    <text evidence="2">The sequence shown here is derived from an EMBL/GenBank/DDBJ whole genome shotgun (WGS) entry which is preliminary data.</text>
</comment>
<keyword evidence="3" id="KW-1185">Reference proteome</keyword>
<dbReference type="RefSeq" id="WP_017225132.1">
    <property type="nucleotide sequence ID" value="NZ_JARJLM010000403.1"/>
</dbReference>
<keyword evidence="1" id="KW-0175">Coiled coil</keyword>
<evidence type="ECO:0000256" key="1">
    <source>
        <dbReference type="HAMAP-Rule" id="MF_02216"/>
    </source>
</evidence>
<feature type="coiled-coil region" evidence="1">
    <location>
        <begin position="49"/>
        <end position="76"/>
    </location>
</feature>
<dbReference type="HAMAP" id="MF_02216">
    <property type="entry name" value="UbiK"/>
    <property type="match status" value="1"/>
</dbReference>
<dbReference type="PANTHER" id="PTHR38040">
    <property type="entry name" value="UBIQUINONE BIOSYNTHESIS ACCESSORY FACTOR UBIK"/>
    <property type="match status" value="1"/>
</dbReference>
<keyword evidence="1" id="KW-0831">Ubiquinone biosynthesis</keyword>
<evidence type="ECO:0000313" key="3">
    <source>
        <dbReference type="Proteomes" id="UP001216674"/>
    </source>
</evidence>
<evidence type="ECO:0000313" key="2">
    <source>
        <dbReference type="EMBL" id="MDF3836021.1"/>
    </source>
</evidence>
<keyword evidence="1" id="KW-0963">Cytoplasm</keyword>
<dbReference type="PANTHER" id="PTHR38040:SF1">
    <property type="entry name" value="UBIQUINONE BIOSYNTHESIS ACCESSORY FACTOR UBIK"/>
    <property type="match status" value="1"/>
</dbReference>
<comment type="subcellular location">
    <subcellularLocation>
        <location evidence="1">Cytoplasm</location>
    </subcellularLocation>
</comment>
<accession>A0ABT6AWE3</accession>
<dbReference type="InterPro" id="IPR007475">
    <property type="entry name" value="UbiK"/>
</dbReference>
<dbReference type="Proteomes" id="UP001216674">
    <property type="component" value="Unassembled WGS sequence"/>
</dbReference>
<comment type="similarity">
    <text evidence="1">Belongs to the UbiK family.</text>
</comment>
<name>A0ABT6AWE3_9BURK</name>
<gene>
    <name evidence="1" type="primary">ubiK</name>
    <name evidence="2" type="ORF">P3W85_24160</name>
</gene>
<dbReference type="Pfam" id="PF04380">
    <property type="entry name" value="BMFP"/>
    <property type="match status" value="1"/>
</dbReference>